<sequence>MTLGCASRDNGFTLDDGDAGGSEDASGDGSGDGDGDGGPSGDTNTEPNDVPFELVSASLNATGQFVVLRFSEPVAPVNGVDPADFRISFAALSALCSGRDGCVDQTSYWDPNFFAATYIGYQPYSNARFEVDLITAGNQATDVFLRFETPLDPALCEYFAPYEGEYGALFVHHAPGNIPLKSSDGESLAAIGPQWVAQAQPFWDTDGEYPNLNPKISIPCPP</sequence>
<comment type="caution">
    <text evidence="2">The sequence shown here is derived from an EMBL/GenBank/DDBJ whole genome shotgun (WGS) entry which is preliminary data.</text>
</comment>
<gene>
    <name evidence="2" type="ORF">DB30_03187</name>
</gene>
<evidence type="ECO:0000313" key="2">
    <source>
        <dbReference type="EMBL" id="KIG17486.1"/>
    </source>
</evidence>
<feature type="compositionally biased region" description="Gly residues" evidence="1">
    <location>
        <begin position="28"/>
        <end position="40"/>
    </location>
</feature>
<dbReference type="EMBL" id="JMCC02000023">
    <property type="protein sequence ID" value="KIG17486.1"/>
    <property type="molecule type" value="Genomic_DNA"/>
</dbReference>
<evidence type="ECO:0000313" key="3">
    <source>
        <dbReference type="Proteomes" id="UP000031599"/>
    </source>
</evidence>
<organism evidence="2 3">
    <name type="scientific">Enhygromyxa salina</name>
    <dbReference type="NCBI Taxonomy" id="215803"/>
    <lineage>
        <taxon>Bacteria</taxon>
        <taxon>Pseudomonadati</taxon>
        <taxon>Myxococcota</taxon>
        <taxon>Polyangia</taxon>
        <taxon>Nannocystales</taxon>
        <taxon>Nannocystaceae</taxon>
        <taxon>Enhygromyxa</taxon>
    </lineage>
</organism>
<protein>
    <submittedName>
        <fullName evidence="2">Uncharacterized protein</fullName>
    </submittedName>
</protein>
<evidence type="ECO:0000256" key="1">
    <source>
        <dbReference type="SAM" id="MobiDB-lite"/>
    </source>
</evidence>
<name>A0A0C2D2I2_9BACT</name>
<accession>A0A0C2D2I2</accession>
<dbReference type="AlphaFoldDB" id="A0A0C2D2I2"/>
<reference evidence="2 3" key="1">
    <citation type="submission" date="2014-12" db="EMBL/GenBank/DDBJ databases">
        <title>Genome assembly of Enhygromyxa salina DSM 15201.</title>
        <authorList>
            <person name="Sharma G."/>
            <person name="Subramanian S."/>
        </authorList>
    </citation>
    <scope>NUCLEOTIDE SEQUENCE [LARGE SCALE GENOMIC DNA]</scope>
    <source>
        <strain evidence="2 3">DSM 15201</strain>
    </source>
</reference>
<feature type="region of interest" description="Disordered" evidence="1">
    <location>
        <begin position="1"/>
        <end position="50"/>
    </location>
</feature>
<dbReference type="RefSeq" id="WP_146658465.1">
    <property type="nucleotide sequence ID" value="NZ_JMCC02000023.1"/>
</dbReference>
<dbReference type="Proteomes" id="UP000031599">
    <property type="component" value="Unassembled WGS sequence"/>
</dbReference>
<proteinExistence type="predicted"/>